<dbReference type="PANTHER" id="PTHR24216:SF65">
    <property type="entry name" value="PAXILLIN-LIKE PROTEIN 1"/>
    <property type="match status" value="1"/>
</dbReference>
<evidence type="ECO:0000313" key="3">
    <source>
        <dbReference type="Proteomes" id="UP001219525"/>
    </source>
</evidence>
<feature type="compositionally biased region" description="Low complexity" evidence="1">
    <location>
        <begin position="314"/>
        <end position="339"/>
    </location>
</feature>
<dbReference type="EMBL" id="JARJCW010000060">
    <property type="protein sequence ID" value="KAJ7201118.1"/>
    <property type="molecule type" value="Genomic_DNA"/>
</dbReference>
<comment type="caution">
    <text evidence="2">The sequence shown here is derived from an EMBL/GenBank/DDBJ whole genome shotgun (WGS) entry which is preliminary data.</text>
</comment>
<evidence type="ECO:0000313" key="2">
    <source>
        <dbReference type="EMBL" id="KAJ7201118.1"/>
    </source>
</evidence>
<feature type="region of interest" description="Disordered" evidence="1">
    <location>
        <begin position="203"/>
        <end position="253"/>
    </location>
</feature>
<keyword evidence="3" id="KW-1185">Reference proteome</keyword>
<dbReference type="Proteomes" id="UP001219525">
    <property type="component" value="Unassembled WGS sequence"/>
</dbReference>
<sequence length="1303" mass="140566">MAHLKNEPQVSTSARPSSPPYDEVHEPPVNSSPVAHDDLVHFDSSVFDELDSLSSPEHMPHTEGHVLAAAPPRHSLPGIATIEDQQRRNPLAWPPPAFRSGLAALIYYDSESESSPQRPESLYNSPERPQSLYTSVTRPLPTVQTEAAAEVQQVGGGRDATPPKELQPTRLRTQIRHIESPGEKGERRARTSFIEHLKAGGVDEFEIPPIPPGFPTETPPDSPSVPARAKTTGRRGRGRGRGRDRGHSFATQPPLYTSFIDYVEAGDFREVPLPPPPSNFRAEAPSDSPSVSSLAGKHDRDRVRVAALPTSHNVATATPPAIGGPAAVTTEETEATSATAPPPVPPPSVPPPLATSASAPPPAPPPSAPTDAAAVAEDDDTVFNGGLFDGDALDDEHDGPASKGKRGRPSTTQVRAVERLIQEVTEKIDDTVINTGLGRELIVRKLLHEVAGSTFNRTTIWHRFLKYAYHTDRRLDVVRLADPEFEAPRGEWLPSKDQVSASWSVFTGLHAREQQEEILSAFEEETVLLAEETVRDRQRAFEKGYDMLTAGMRAQLRNSEFDSFFIFTGPHINDDVQLAQLYTTPRAENFLHDIVGVEPRDFIGLFRLYTYCEELRPVLAAVRTNAGTALDLTQVFKSHTANIWEVGHIQALAKAGRNLRTPVATGITQSGSTSVPHVYPAADPVVNARALTLSSDKSTIPRRDAELAHKKAMEAHSAAFNTAAANGSILPPQLVAWLEVPTTRRAPLKFDYSGLSAEQKTKMKAENHAANRLTYDGEDRYYNNNIREALTEISRIDLRGKDIFHSIRSDNMTWTTLHQTLLDQKVRIVGFPSHMTIPTLAGSEKATNSWTMVDRAAMALALKARVLGSLAGLRLEYHPYDGVDDFAIVCHSYLRVPPKHDAGDEAFWRSSGGEALLTVTGSGLIYSSIYDLRTSCAPTSNAHMLYDNRPKRKQKLPLAVASSSKQQPDDYDDDDEGLSSVEEIGEQVAEGKEEEPVVEVTKEKKGKARAAGGGKQKSKATEPNARRRPKAPTTKATGRQQKAKRTANDEMDFDDGGSKVEPEPLPARATRSRSRAPATSVSMPDPPAAPVQTGDGSIGGRGRTGDAPARPLPRLRKLAVAALPGEPSARNGTGSSIANCMPEDAMLEVPKKAVRFVTDVAPGKRGPEENVFQPPPNKRPRPSDESPATLIVPAALAVPDTTAHAALTTPPAGAVSGTPGFSGTTLPLPSFAFPAASSTVNGLQPGTSGIMPAPSNPALPFAAAAVPTPTASDPTMWAMTAMMATLSEAQRAQFLQQMGFGTR</sequence>
<protein>
    <submittedName>
        <fullName evidence="2">Uncharacterized protein</fullName>
    </submittedName>
</protein>
<feature type="region of interest" description="Disordered" evidence="1">
    <location>
        <begin position="1"/>
        <end position="37"/>
    </location>
</feature>
<feature type="compositionally biased region" description="Basic residues" evidence="1">
    <location>
        <begin position="231"/>
        <end position="240"/>
    </location>
</feature>
<dbReference type="PANTHER" id="PTHR24216">
    <property type="entry name" value="PAXILLIN-RELATED"/>
    <property type="match status" value="1"/>
</dbReference>
<feature type="region of interest" description="Disordered" evidence="1">
    <location>
        <begin position="268"/>
        <end position="414"/>
    </location>
</feature>
<accession>A0AAD6V6M5</accession>
<name>A0AAD6V6M5_9AGAR</name>
<feature type="region of interest" description="Disordered" evidence="1">
    <location>
        <begin position="110"/>
        <end position="131"/>
    </location>
</feature>
<gene>
    <name evidence="2" type="ORF">GGX14DRAFT_571690</name>
</gene>
<proteinExistence type="predicted"/>
<reference evidence="2" key="1">
    <citation type="submission" date="2023-03" db="EMBL/GenBank/DDBJ databases">
        <title>Massive genome expansion in bonnet fungi (Mycena s.s.) driven by repeated elements and novel gene families across ecological guilds.</title>
        <authorList>
            <consortium name="Lawrence Berkeley National Laboratory"/>
            <person name="Harder C.B."/>
            <person name="Miyauchi S."/>
            <person name="Viragh M."/>
            <person name="Kuo A."/>
            <person name="Thoen E."/>
            <person name="Andreopoulos B."/>
            <person name="Lu D."/>
            <person name="Skrede I."/>
            <person name="Drula E."/>
            <person name="Henrissat B."/>
            <person name="Morin E."/>
            <person name="Kohler A."/>
            <person name="Barry K."/>
            <person name="LaButti K."/>
            <person name="Morin E."/>
            <person name="Salamov A."/>
            <person name="Lipzen A."/>
            <person name="Mereny Z."/>
            <person name="Hegedus B."/>
            <person name="Baldrian P."/>
            <person name="Stursova M."/>
            <person name="Weitz H."/>
            <person name="Taylor A."/>
            <person name="Grigoriev I.V."/>
            <person name="Nagy L.G."/>
            <person name="Martin F."/>
            <person name="Kauserud H."/>
        </authorList>
    </citation>
    <scope>NUCLEOTIDE SEQUENCE</scope>
    <source>
        <strain evidence="2">9144</strain>
    </source>
</reference>
<feature type="compositionally biased region" description="Polar residues" evidence="1">
    <location>
        <begin position="122"/>
        <end position="131"/>
    </location>
</feature>
<feature type="compositionally biased region" description="Basic and acidic residues" evidence="1">
    <location>
        <begin position="989"/>
        <end position="1003"/>
    </location>
</feature>
<organism evidence="2 3">
    <name type="scientific">Mycena pura</name>
    <dbReference type="NCBI Taxonomy" id="153505"/>
    <lineage>
        <taxon>Eukaryota</taxon>
        <taxon>Fungi</taxon>
        <taxon>Dikarya</taxon>
        <taxon>Basidiomycota</taxon>
        <taxon>Agaricomycotina</taxon>
        <taxon>Agaricomycetes</taxon>
        <taxon>Agaricomycetidae</taxon>
        <taxon>Agaricales</taxon>
        <taxon>Marasmiineae</taxon>
        <taxon>Mycenaceae</taxon>
        <taxon>Mycena</taxon>
    </lineage>
</organism>
<feature type="region of interest" description="Disordered" evidence="1">
    <location>
        <begin position="1160"/>
        <end position="1186"/>
    </location>
</feature>
<feature type="compositionally biased region" description="Pro residues" evidence="1">
    <location>
        <begin position="340"/>
        <end position="368"/>
    </location>
</feature>
<feature type="compositionally biased region" description="Pro residues" evidence="1">
    <location>
        <begin position="208"/>
        <end position="223"/>
    </location>
</feature>
<feature type="region of interest" description="Disordered" evidence="1">
    <location>
        <begin position="955"/>
        <end position="1112"/>
    </location>
</feature>
<evidence type="ECO:0000256" key="1">
    <source>
        <dbReference type="SAM" id="MobiDB-lite"/>
    </source>
</evidence>